<sequence length="1038" mass="117900">MNHLVDLDDVSWAETSTLLELLQAPTDVLKASDPRKSSDDDTSSDGKTGTTAQQRYRKRQKRELDYLHEQVAEMSAHLDILKNIRGMENEQSSYWEKKARLQKLGCQKATQENVRLKEAIEEQLKIAETLDQLLIKRPKLAAFPTMDMVEWKLRRMPFDRAGREECFHALMADAYDRVDTGLLQRGLFDAPDGHKSFNVSTNMTEDAILINVEAVNTIPAHFLTASAHIWSIWCDPNHPALQMLFQSKALDDFGEDTAYMEQIESLRGSLPYLRRLSAMKRFVEDDRVVFVVRTILEDPKHPPVDGLYIGNDIVTLVLERVSDTHSTRRLYFSGELPIAPPPGTNPQQLICDFILHEVTRNFDTMDKIMHELLDFLDAPSPLSDTDSTSSPPPAATTAQKRYRKRQKDELCSLSEQAAAMSAHLDILKKIRGMETSQSSYWEKKARAQKLGSQKAQLENARLKVAVAAQTKVAETLRHLIVKRPKISRADTLLLRRKLFDAPNGHKAFKILRNIDVFDIDIQWVKNAPCHFLEAAKQFWSLWLQAVCMGCAGPIKTKVLETFGDNTLYLELTETLGSYEPYMRRLSAMKQYIETDRVVFVMQSVVDDAKHPPIPGLYVANDVHVLIIERISETESSRRFCMAGELSMDPPCDGPLANTSTSVVSTSIVQAIQRTCEAFDNILGRHDMDSSFLDFLDEGTPTSIAHSAPDDDGCMTAQQRFRKRQKQELDFLQNQVAQLTSHLSVLQNIRGMEVNHSSYWEKKARIQKLGRLQAISENSRLKRAIEEQLKAAEMLNQLIVKRPKLMAFPTMDMVDWKLRRLPQDPVAREAGYHAFMDDVYDRVDTILLHTGVHDAPDGLRKVDVTSGVNDVMTIDVQGVKAIPCHFLSAGLRFWSLWNETSNHVLQGSIRVKVLEYFGDDGVYIEQIESLGDAHPYLRRLGALKRYVEQDRVVFVFRTVLEDEKYPPLEHLYTGNDTLVLVIERAGDDAAMRRVCMTGELPIAPPPGGPLASNPQHLICDFILREVKRTFEALEKIFDD</sequence>
<feature type="region of interest" description="Disordered" evidence="2">
    <location>
        <begin position="381"/>
        <end position="406"/>
    </location>
</feature>
<evidence type="ECO:0000313" key="4">
    <source>
        <dbReference type="Proteomes" id="UP000243579"/>
    </source>
</evidence>
<dbReference type="PANTHER" id="PTHR35796:SF3">
    <property type="entry name" value="BHLH DOMAIN-CONTAINING PROTEIN"/>
    <property type="match status" value="1"/>
</dbReference>
<evidence type="ECO:0008006" key="5">
    <source>
        <dbReference type="Google" id="ProtNLM"/>
    </source>
</evidence>
<dbReference type="PANTHER" id="PTHR35796">
    <property type="entry name" value="HYPOTHETICAL CYTOSOLIC PROTEIN"/>
    <property type="match status" value="1"/>
</dbReference>
<gene>
    <name evidence="3" type="ORF">ACHHYP_14049</name>
</gene>
<evidence type="ECO:0000313" key="3">
    <source>
        <dbReference type="EMBL" id="OQR83985.1"/>
    </source>
</evidence>
<dbReference type="AlphaFoldDB" id="A0A1V9YE36"/>
<dbReference type="Proteomes" id="UP000243579">
    <property type="component" value="Unassembled WGS sequence"/>
</dbReference>
<feature type="compositionally biased region" description="Basic and acidic residues" evidence="2">
    <location>
        <begin position="30"/>
        <end position="39"/>
    </location>
</feature>
<evidence type="ECO:0000256" key="2">
    <source>
        <dbReference type="SAM" id="MobiDB-lite"/>
    </source>
</evidence>
<keyword evidence="4" id="KW-1185">Reference proteome</keyword>
<feature type="region of interest" description="Disordered" evidence="2">
    <location>
        <begin position="29"/>
        <end position="59"/>
    </location>
</feature>
<reference evidence="3 4" key="1">
    <citation type="journal article" date="2014" name="Genome Biol. Evol.">
        <title>The secreted proteins of Achlya hypogyna and Thraustotheca clavata identify the ancestral oomycete secretome and reveal gene acquisitions by horizontal gene transfer.</title>
        <authorList>
            <person name="Misner I."/>
            <person name="Blouin N."/>
            <person name="Leonard G."/>
            <person name="Richards T.A."/>
            <person name="Lane C.E."/>
        </authorList>
    </citation>
    <scope>NUCLEOTIDE SEQUENCE [LARGE SCALE GENOMIC DNA]</scope>
    <source>
        <strain evidence="3 4">ATCC 48635</strain>
    </source>
</reference>
<name>A0A1V9YE36_ACHHY</name>
<dbReference type="EMBL" id="JNBR01002018">
    <property type="protein sequence ID" value="OQR83985.1"/>
    <property type="molecule type" value="Genomic_DNA"/>
</dbReference>
<dbReference type="STRING" id="1202772.A0A1V9YE36"/>
<dbReference type="CDD" id="cd14686">
    <property type="entry name" value="bZIP"/>
    <property type="match status" value="2"/>
</dbReference>
<feature type="coiled-coil region" evidence="1">
    <location>
        <begin position="721"/>
        <end position="748"/>
    </location>
</feature>
<comment type="caution">
    <text evidence="3">The sequence shown here is derived from an EMBL/GenBank/DDBJ whole genome shotgun (WGS) entry which is preliminary data.</text>
</comment>
<protein>
    <recommendedName>
        <fullName evidence="5">START domain-containing protein</fullName>
    </recommendedName>
</protein>
<dbReference type="OrthoDB" id="128190at2759"/>
<evidence type="ECO:0000256" key="1">
    <source>
        <dbReference type="SAM" id="Coils"/>
    </source>
</evidence>
<keyword evidence="1" id="KW-0175">Coiled coil</keyword>
<accession>A0A1V9YE36</accession>
<organism evidence="3 4">
    <name type="scientific">Achlya hypogyna</name>
    <name type="common">Oomycete</name>
    <name type="synonym">Protoachlya hypogyna</name>
    <dbReference type="NCBI Taxonomy" id="1202772"/>
    <lineage>
        <taxon>Eukaryota</taxon>
        <taxon>Sar</taxon>
        <taxon>Stramenopiles</taxon>
        <taxon>Oomycota</taxon>
        <taxon>Saprolegniomycetes</taxon>
        <taxon>Saprolegniales</taxon>
        <taxon>Achlyaceae</taxon>
        <taxon>Achlya</taxon>
    </lineage>
</organism>
<proteinExistence type="predicted"/>